<proteinExistence type="predicted"/>
<dbReference type="AlphaFoldDB" id="A0A6C0EPY6"/>
<accession>A0A6C0EPY6</accession>
<organism evidence="1">
    <name type="scientific">viral metagenome</name>
    <dbReference type="NCBI Taxonomy" id="1070528"/>
    <lineage>
        <taxon>unclassified sequences</taxon>
        <taxon>metagenomes</taxon>
        <taxon>organismal metagenomes</taxon>
    </lineage>
</organism>
<evidence type="ECO:0000313" key="1">
    <source>
        <dbReference type="EMBL" id="QHT31048.1"/>
    </source>
</evidence>
<protein>
    <submittedName>
        <fullName evidence="1">Uncharacterized protein</fullName>
    </submittedName>
</protein>
<reference evidence="1" key="1">
    <citation type="journal article" date="2020" name="Nature">
        <title>Giant virus diversity and host interactions through global metagenomics.</title>
        <authorList>
            <person name="Schulz F."/>
            <person name="Roux S."/>
            <person name="Paez-Espino D."/>
            <person name="Jungbluth S."/>
            <person name="Walsh D.A."/>
            <person name="Denef V.J."/>
            <person name="McMahon K.D."/>
            <person name="Konstantinidis K.T."/>
            <person name="Eloe-Fadrosh E.A."/>
            <person name="Kyrpides N.C."/>
            <person name="Woyke T."/>
        </authorList>
    </citation>
    <scope>NUCLEOTIDE SEQUENCE</scope>
    <source>
        <strain evidence="1">GVMAG-M-3300009155-2</strain>
    </source>
</reference>
<sequence>MNITNLPEDNKMLNIKNFLLDPLSVIIKLAIIGNKPIGTKLLIQNNVIYFQEPGVFQAVCRIFFNSNRSDLQYMYNPIQLACQHFLSKDFIQKTPRIKNLFLCAQNGLKKLMETYKNCSIITLCLNYYLAIITNYVEQKFNDNIFYKDGMTNLYSVDITNALYGQWSDEKIKLVLDIISFLMKDTLASTTVKSLENIMENIDQATQVILTSV</sequence>
<name>A0A6C0EPY6_9ZZZZ</name>
<dbReference type="EMBL" id="MN738915">
    <property type="protein sequence ID" value="QHT31048.1"/>
    <property type="molecule type" value="Genomic_DNA"/>
</dbReference>